<keyword evidence="15 17" id="KW-0472">Membrane</keyword>
<dbReference type="GO" id="GO:0005262">
    <property type="term" value="F:calcium channel activity"/>
    <property type="evidence" value="ECO:0007669"/>
    <property type="project" value="TreeGrafter"/>
</dbReference>
<accession>A0A7R9KXR1</accession>
<evidence type="ECO:0000256" key="11">
    <source>
        <dbReference type="ARBA" id="ARBA00022958"/>
    </source>
</evidence>
<evidence type="ECO:0000256" key="13">
    <source>
        <dbReference type="ARBA" id="ARBA00023053"/>
    </source>
</evidence>
<gene>
    <name evidence="20" type="ORF">OSB1V03_LOCUS11788</name>
</gene>
<dbReference type="InterPro" id="IPR044880">
    <property type="entry name" value="NCX_ion-bd_dom_sf"/>
</dbReference>
<evidence type="ECO:0000256" key="17">
    <source>
        <dbReference type="SAM" id="Phobius"/>
    </source>
</evidence>
<keyword evidence="21" id="KW-1185">Reference proteome</keyword>
<feature type="transmembrane region" description="Helical" evidence="17">
    <location>
        <begin position="214"/>
        <end position="240"/>
    </location>
</feature>
<evidence type="ECO:0000256" key="15">
    <source>
        <dbReference type="ARBA" id="ARBA00023136"/>
    </source>
</evidence>
<keyword evidence="11" id="KW-0630">Potassium</keyword>
<comment type="similarity">
    <text evidence="2">Belongs to the Ca(2+):cation antiporter (CaCA) (TC 2.A.19) family. SLC24A subfamily.</text>
</comment>
<dbReference type="InterPro" id="IPR004837">
    <property type="entry name" value="NaCa_Exmemb"/>
</dbReference>
<evidence type="ECO:0000256" key="9">
    <source>
        <dbReference type="ARBA" id="ARBA00022837"/>
    </source>
</evidence>
<evidence type="ECO:0000256" key="18">
    <source>
        <dbReference type="SAM" id="SignalP"/>
    </source>
</evidence>
<proteinExistence type="inferred from homology"/>
<dbReference type="EMBL" id="OC863950">
    <property type="protein sequence ID" value="CAD7631379.1"/>
    <property type="molecule type" value="Genomic_DNA"/>
</dbReference>
<evidence type="ECO:0000256" key="14">
    <source>
        <dbReference type="ARBA" id="ARBA00023065"/>
    </source>
</evidence>
<feature type="transmembrane region" description="Helical" evidence="17">
    <location>
        <begin position="145"/>
        <end position="168"/>
    </location>
</feature>
<dbReference type="EMBL" id="CAJPIZ010009375">
    <property type="protein sequence ID" value="CAG2111809.1"/>
    <property type="molecule type" value="Genomic_DNA"/>
</dbReference>
<keyword evidence="4" id="KW-0050">Antiport</keyword>
<keyword evidence="14" id="KW-0406">Ion transport</keyword>
<feature type="domain" description="Sodium/calcium exchanger membrane region" evidence="19">
    <location>
        <begin position="418"/>
        <end position="575"/>
    </location>
</feature>
<keyword evidence="9" id="KW-0106">Calcium</keyword>
<dbReference type="OrthoDB" id="2127281at2759"/>
<dbReference type="FunFam" id="1.20.1420.30:FF:000009">
    <property type="entry name" value="sodium/potassium/calcium exchanger 5 isoform X2"/>
    <property type="match status" value="1"/>
</dbReference>
<keyword evidence="6" id="KW-0109">Calcium transport</keyword>
<keyword evidence="10" id="KW-0769">Symport</keyword>
<keyword evidence="7 17" id="KW-0812">Transmembrane</keyword>
<keyword evidence="5" id="KW-0633">Potassium transport</keyword>
<dbReference type="GO" id="GO:0008273">
    <property type="term" value="F:calcium, potassium:sodium antiporter activity"/>
    <property type="evidence" value="ECO:0007669"/>
    <property type="project" value="TreeGrafter"/>
</dbReference>
<feature type="signal peptide" evidence="18">
    <location>
        <begin position="1"/>
        <end position="21"/>
    </location>
</feature>
<dbReference type="GO" id="GO:0005886">
    <property type="term" value="C:plasma membrane"/>
    <property type="evidence" value="ECO:0007669"/>
    <property type="project" value="TreeGrafter"/>
</dbReference>
<dbReference type="PANTHER" id="PTHR10846">
    <property type="entry name" value="SODIUM/POTASSIUM/CALCIUM EXCHANGER"/>
    <property type="match status" value="1"/>
</dbReference>
<dbReference type="NCBIfam" id="TIGR00367">
    <property type="entry name" value="calcium/sodium antiporter"/>
    <property type="match status" value="1"/>
</dbReference>
<feature type="transmembrane region" description="Helical" evidence="17">
    <location>
        <begin position="452"/>
        <end position="474"/>
    </location>
</feature>
<feature type="transmembrane region" description="Helical" evidence="17">
    <location>
        <begin position="556"/>
        <end position="578"/>
    </location>
</feature>
<evidence type="ECO:0000256" key="3">
    <source>
        <dbReference type="ARBA" id="ARBA00022448"/>
    </source>
</evidence>
<feature type="transmembrane region" description="Helical" evidence="17">
    <location>
        <begin position="277"/>
        <end position="296"/>
    </location>
</feature>
<evidence type="ECO:0000256" key="4">
    <source>
        <dbReference type="ARBA" id="ARBA00022449"/>
    </source>
</evidence>
<dbReference type="Gene3D" id="1.20.1420.30">
    <property type="entry name" value="NCX, central ion-binding region"/>
    <property type="match status" value="2"/>
</dbReference>
<evidence type="ECO:0000256" key="8">
    <source>
        <dbReference type="ARBA" id="ARBA00022729"/>
    </source>
</evidence>
<evidence type="ECO:0000256" key="12">
    <source>
        <dbReference type="ARBA" id="ARBA00022989"/>
    </source>
</evidence>
<dbReference type="PANTHER" id="PTHR10846:SF73">
    <property type="entry name" value="SODIUM_CALCIUM EXCHANGER MEMBRANE REGION DOMAIN-CONTAINING PROTEIN"/>
    <property type="match status" value="1"/>
</dbReference>
<sequence length="583" mass="64374">MVEIFKHLILIIAAKLSVTYAAVQLVNDTKPIVNVQTSGPPVNDPKRNVTDIYTTLPVQVVQQLNDNTSTLQIKEANYSKTTVGVNSEGLIKVNNFSTIVPSADTLFDNESYDTNNTTPVDDISHALNNFPADIMPEWLRNNGGVLFHVFILAYCCLGLGVVCDLYFLPALDIISKKLSLSPDIAGATFMAIGTSAPELFTSIIGVFVSQDDIGIGTILGTAVFNLIVIPAACGFAVILYCPKTPEISRFPILRDSIFYILTIVTLILCIKDNRVDWVESLILISMFGIYLVIMYFNAQYSHRLTNTGDMDEKTPLLEGSTLEKAHKEWNGNSSLATDEDIMESAREMEDQNSHILSTSGDYRARSRSASQKRILLSETELEEEEDWIESSCFFKWLLFPMTLLFKITLPKPTKLCFIITFLISIIWIGSLTYVCVWMVTIIGYTFGLPDTVSGLTLLAAGTSVPELISSVLVVKKASQADMAICNSIGSNIFDILFCLGVPWFLKSVIWMFQKGTFSLEATAVPIDSTALPLTTFSLLVTIFALLATFQATKWKLGLTVGITCSIIYVIFCIISSLLEIKLE</sequence>
<dbReference type="GO" id="GO:0015293">
    <property type="term" value="F:symporter activity"/>
    <property type="evidence" value="ECO:0007669"/>
    <property type="project" value="UniProtKB-KW"/>
</dbReference>
<reference evidence="20" key="1">
    <citation type="submission" date="2020-11" db="EMBL/GenBank/DDBJ databases">
        <authorList>
            <person name="Tran Van P."/>
        </authorList>
    </citation>
    <scope>NUCLEOTIDE SEQUENCE</scope>
</reference>
<name>A0A7R9KXR1_9ACAR</name>
<dbReference type="Proteomes" id="UP000759131">
    <property type="component" value="Unassembled WGS sequence"/>
</dbReference>
<feature type="chain" id="PRO_5036211076" description="Sodium/calcium exchanger membrane region domain-containing protein" evidence="18">
    <location>
        <begin position="22"/>
        <end position="583"/>
    </location>
</feature>
<evidence type="ECO:0000256" key="10">
    <source>
        <dbReference type="ARBA" id="ARBA00022847"/>
    </source>
</evidence>
<evidence type="ECO:0000256" key="16">
    <source>
        <dbReference type="ARBA" id="ARBA00023201"/>
    </source>
</evidence>
<feature type="transmembrane region" description="Helical" evidence="17">
    <location>
        <begin position="252"/>
        <end position="271"/>
    </location>
</feature>
<comment type="subcellular location">
    <subcellularLocation>
        <location evidence="1">Membrane</location>
        <topology evidence="1">Multi-pass membrane protein</topology>
    </subcellularLocation>
</comment>
<dbReference type="GO" id="GO:0006874">
    <property type="term" value="P:intracellular calcium ion homeostasis"/>
    <property type="evidence" value="ECO:0007669"/>
    <property type="project" value="TreeGrafter"/>
</dbReference>
<dbReference type="InterPro" id="IPR004481">
    <property type="entry name" value="K/Na/Ca-exchanger"/>
</dbReference>
<protein>
    <recommendedName>
        <fullName evidence="19">Sodium/calcium exchanger membrane region domain-containing protein</fullName>
    </recommendedName>
</protein>
<feature type="transmembrane region" description="Helical" evidence="17">
    <location>
        <begin position="495"/>
        <end position="512"/>
    </location>
</feature>
<evidence type="ECO:0000256" key="5">
    <source>
        <dbReference type="ARBA" id="ARBA00022538"/>
    </source>
</evidence>
<evidence type="ECO:0000313" key="21">
    <source>
        <dbReference type="Proteomes" id="UP000759131"/>
    </source>
</evidence>
<evidence type="ECO:0000313" key="20">
    <source>
        <dbReference type="EMBL" id="CAD7631379.1"/>
    </source>
</evidence>
<evidence type="ECO:0000256" key="6">
    <source>
        <dbReference type="ARBA" id="ARBA00022568"/>
    </source>
</evidence>
<keyword evidence="13" id="KW-0915">Sodium</keyword>
<feature type="transmembrane region" description="Helical" evidence="17">
    <location>
        <begin position="415"/>
        <end position="446"/>
    </location>
</feature>
<feature type="non-terminal residue" evidence="20">
    <location>
        <position position="583"/>
    </location>
</feature>
<feature type="transmembrane region" description="Helical" evidence="17">
    <location>
        <begin position="189"/>
        <end position="208"/>
    </location>
</feature>
<feature type="transmembrane region" description="Helical" evidence="17">
    <location>
        <begin position="532"/>
        <end position="549"/>
    </location>
</feature>
<keyword evidence="3" id="KW-0813">Transport</keyword>
<keyword evidence="12 17" id="KW-1133">Transmembrane helix</keyword>
<evidence type="ECO:0000259" key="19">
    <source>
        <dbReference type="Pfam" id="PF01699"/>
    </source>
</evidence>
<feature type="domain" description="Sodium/calcium exchanger membrane region" evidence="19">
    <location>
        <begin position="149"/>
        <end position="295"/>
    </location>
</feature>
<evidence type="ECO:0000256" key="2">
    <source>
        <dbReference type="ARBA" id="ARBA00005364"/>
    </source>
</evidence>
<dbReference type="Pfam" id="PF01699">
    <property type="entry name" value="Na_Ca_ex"/>
    <property type="match status" value="2"/>
</dbReference>
<evidence type="ECO:0000256" key="7">
    <source>
        <dbReference type="ARBA" id="ARBA00022692"/>
    </source>
</evidence>
<organism evidence="20">
    <name type="scientific">Medioppia subpectinata</name>
    <dbReference type="NCBI Taxonomy" id="1979941"/>
    <lineage>
        <taxon>Eukaryota</taxon>
        <taxon>Metazoa</taxon>
        <taxon>Ecdysozoa</taxon>
        <taxon>Arthropoda</taxon>
        <taxon>Chelicerata</taxon>
        <taxon>Arachnida</taxon>
        <taxon>Acari</taxon>
        <taxon>Acariformes</taxon>
        <taxon>Sarcoptiformes</taxon>
        <taxon>Oribatida</taxon>
        <taxon>Brachypylina</taxon>
        <taxon>Oppioidea</taxon>
        <taxon>Oppiidae</taxon>
        <taxon>Medioppia</taxon>
    </lineage>
</organism>
<dbReference type="AlphaFoldDB" id="A0A7R9KXR1"/>
<evidence type="ECO:0000256" key="1">
    <source>
        <dbReference type="ARBA" id="ARBA00004141"/>
    </source>
</evidence>
<keyword evidence="16" id="KW-0739">Sodium transport</keyword>
<keyword evidence="8 18" id="KW-0732">Signal</keyword>